<evidence type="ECO:0000313" key="3">
    <source>
        <dbReference type="Proteomes" id="UP000186058"/>
    </source>
</evidence>
<dbReference type="Pfam" id="PF04266">
    <property type="entry name" value="ASCH"/>
    <property type="match status" value="1"/>
</dbReference>
<protein>
    <submittedName>
        <fullName evidence="2">RNA-binding protein</fullName>
    </submittedName>
</protein>
<reference evidence="2 3" key="1">
    <citation type="submission" date="2016-03" db="EMBL/GenBank/DDBJ databases">
        <authorList>
            <person name="Sant'Anna F.H."/>
            <person name="Ambrosini A."/>
            <person name="Souza R."/>
            <person name="Bach E."/>
            <person name="Fernandes G."/>
            <person name="Balsanelli E."/>
            <person name="Baura V.A."/>
            <person name="Souza E.M."/>
            <person name="Passaglia L."/>
        </authorList>
    </citation>
    <scope>NUCLEOTIDE SEQUENCE [LARGE SCALE GENOMIC DNA]</scope>
    <source>
        <strain evidence="2 3">P26E</strain>
    </source>
</reference>
<feature type="domain" description="ASCH" evidence="1">
    <location>
        <begin position="29"/>
        <end position="152"/>
    </location>
</feature>
<dbReference type="CDD" id="cd06553">
    <property type="entry name" value="ASCH_Ef3133_like"/>
    <property type="match status" value="1"/>
</dbReference>
<accession>A0ABX3EHF5</accession>
<gene>
    <name evidence="2" type="ORF">A3844_27180</name>
</gene>
<dbReference type="SMART" id="SM01022">
    <property type="entry name" value="ASCH"/>
    <property type="match status" value="1"/>
</dbReference>
<dbReference type="InterPro" id="IPR007374">
    <property type="entry name" value="ASCH_domain"/>
</dbReference>
<dbReference type="SUPFAM" id="SSF88697">
    <property type="entry name" value="PUA domain-like"/>
    <property type="match status" value="1"/>
</dbReference>
<dbReference type="InterPro" id="IPR009326">
    <property type="entry name" value="DUF984"/>
</dbReference>
<evidence type="ECO:0000259" key="1">
    <source>
        <dbReference type="SMART" id="SM01022"/>
    </source>
</evidence>
<sequence>MKENPIITEYWNAYLEEYPEAAALYDSAWSFGDNARLADELLALVLRGVKTGTAMNYELNEVRGLPLPFIGGHSILLDSIGAPRGIITTTKCEIIPFHEVTAEFAYSEGEDDRTLESWRFHHEAYFTREMKAYGMTFNPDMRIVCENFELAFRK</sequence>
<dbReference type="InterPro" id="IPR015947">
    <property type="entry name" value="PUA-like_sf"/>
</dbReference>
<keyword evidence="3" id="KW-1185">Reference proteome</keyword>
<name>A0ABX3EHF5_9BACL</name>
<dbReference type="Gene3D" id="3.10.400.10">
    <property type="entry name" value="Sulfate adenylyltransferase"/>
    <property type="match status" value="1"/>
</dbReference>
<comment type="caution">
    <text evidence="2">The sequence shown here is derived from an EMBL/GenBank/DDBJ whole genome shotgun (WGS) entry which is preliminary data.</text>
</comment>
<dbReference type="PANTHER" id="PTHR39203:SF1">
    <property type="entry name" value="CYTOPLASMIC PROTEIN"/>
    <property type="match status" value="1"/>
</dbReference>
<dbReference type="PANTHER" id="PTHR39203">
    <property type="entry name" value="CYTOPLASMIC PROTEIN-RELATED"/>
    <property type="match status" value="1"/>
</dbReference>
<dbReference type="Proteomes" id="UP000186058">
    <property type="component" value="Unassembled WGS sequence"/>
</dbReference>
<dbReference type="PIRSF" id="PIRSF021320">
    <property type="entry name" value="DUF984"/>
    <property type="match status" value="1"/>
</dbReference>
<evidence type="ECO:0000313" key="2">
    <source>
        <dbReference type="EMBL" id="OKP80536.1"/>
    </source>
</evidence>
<proteinExistence type="predicted"/>
<dbReference type="EMBL" id="LVWI01000082">
    <property type="protein sequence ID" value="OKP80536.1"/>
    <property type="molecule type" value="Genomic_DNA"/>
</dbReference>
<organism evidence="2 3">
    <name type="scientific">Paenibacillus helianthi</name>
    <dbReference type="NCBI Taxonomy" id="1349432"/>
    <lineage>
        <taxon>Bacteria</taxon>
        <taxon>Bacillati</taxon>
        <taxon>Bacillota</taxon>
        <taxon>Bacilli</taxon>
        <taxon>Bacillales</taxon>
        <taxon>Paenibacillaceae</taxon>
        <taxon>Paenibacillus</taxon>
    </lineage>
</organism>